<evidence type="ECO:0000256" key="1">
    <source>
        <dbReference type="SAM" id="Phobius"/>
    </source>
</evidence>
<dbReference type="InterPro" id="IPR013099">
    <property type="entry name" value="K_chnl_dom"/>
</dbReference>
<gene>
    <name evidence="3" type="ORF">HaLaN_13471</name>
</gene>
<dbReference type="PANTHER" id="PTHR10217:SF435">
    <property type="entry name" value="POTASSIUM VOLTAGE-GATED CHANNEL PROTEIN EAG"/>
    <property type="match status" value="1"/>
</dbReference>
<dbReference type="Proteomes" id="UP000485058">
    <property type="component" value="Unassembled WGS sequence"/>
</dbReference>
<dbReference type="GO" id="GO:0005886">
    <property type="term" value="C:plasma membrane"/>
    <property type="evidence" value="ECO:0007669"/>
    <property type="project" value="TreeGrafter"/>
</dbReference>
<feature type="transmembrane region" description="Helical" evidence="1">
    <location>
        <begin position="20"/>
        <end position="43"/>
    </location>
</feature>
<accession>A0A699Z2Y2</accession>
<feature type="domain" description="Potassium channel" evidence="2">
    <location>
        <begin position="59"/>
        <end position="104"/>
    </location>
</feature>
<keyword evidence="4" id="KW-1185">Reference proteome</keyword>
<dbReference type="SUPFAM" id="SSF81324">
    <property type="entry name" value="Voltage-gated potassium channels"/>
    <property type="match status" value="1"/>
</dbReference>
<proteinExistence type="predicted"/>
<name>A0A699Z2Y2_HAELA</name>
<protein>
    <submittedName>
        <fullName evidence="3">Cyclic nucleotide-binding domain-containing protein</fullName>
    </submittedName>
</protein>
<keyword evidence="1" id="KW-1133">Transmembrane helix</keyword>
<comment type="caution">
    <text evidence="3">The sequence shown here is derived from an EMBL/GenBank/DDBJ whole genome shotgun (WGS) entry which is preliminary data.</text>
</comment>
<evidence type="ECO:0000259" key="2">
    <source>
        <dbReference type="Pfam" id="PF07885"/>
    </source>
</evidence>
<feature type="non-terminal residue" evidence="3">
    <location>
        <position position="105"/>
    </location>
</feature>
<feature type="transmembrane region" description="Helical" evidence="1">
    <location>
        <begin position="63"/>
        <end position="83"/>
    </location>
</feature>
<dbReference type="InterPro" id="IPR050818">
    <property type="entry name" value="KCNH_animal-type"/>
</dbReference>
<dbReference type="GO" id="GO:0005249">
    <property type="term" value="F:voltage-gated potassium channel activity"/>
    <property type="evidence" value="ECO:0007669"/>
    <property type="project" value="TreeGrafter"/>
</dbReference>
<dbReference type="Gene3D" id="1.10.287.70">
    <property type="match status" value="1"/>
</dbReference>
<reference evidence="3 4" key="1">
    <citation type="submission" date="2020-02" db="EMBL/GenBank/DDBJ databases">
        <title>Draft genome sequence of Haematococcus lacustris strain NIES-144.</title>
        <authorList>
            <person name="Morimoto D."/>
            <person name="Nakagawa S."/>
            <person name="Yoshida T."/>
            <person name="Sawayama S."/>
        </authorList>
    </citation>
    <scope>NUCLEOTIDE SEQUENCE [LARGE SCALE GENOMIC DNA]</scope>
    <source>
        <strain evidence="3 4">NIES-144</strain>
    </source>
</reference>
<keyword evidence="1" id="KW-0472">Membrane</keyword>
<dbReference type="PANTHER" id="PTHR10217">
    <property type="entry name" value="VOLTAGE AND LIGAND GATED POTASSIUM CHANNEL"/>
    <property type="match status" value="1"/>
</dbReference>
<dbReference type="Pfam" id="PF07885">
    <property type="entry name" value="Ion_trans_2"/>
    <property type="match status" value="1"/>
</dbReference>
<dbReference type="EMBL" id="BLLF01001075">
    <property type="protein sequence ID" value="GFH16947.1"/>
    <property type="molecule type" value="Genomic_DNA"/>
</dbReference>
<dbReference type="AlphaFoldDB" id="A0A699Z2Y2"/>
<dbReference type="GO" id="GO:0042391">
    <property type="term" value="P:regulation of membrane potential"/>
    <property type="evidence" value="ECO:0007669"/>
    <property type="project" value="TreeGrafter"/>
</dbReference>
<sequence length="105" mass="11184">MAMPVPVVGLCRWMSGITLYAGLLMYAAALAVNFYACILVFIAEVAGWPSTNANLDLSQGSTLQLYGVAVYWVIQTMTSVGYGDMSPSGMLEMGVMCLVMLTGTL</sequence>
<organism evidence="3 4">
    <name type="scientific">Haematococcus lacustris</name>
    <name type="common">Green alga</name>
    <name type="synonym">Haematococcus pluvialis</name>
    <dbReference type="NCBI Taxonomy" id="44745"/>
    <lineage>
        <taxon>Eukaryota</taxon>
        <taxon>Viridiplantae</taxon>
        <taxon>Chlorophyta</taxon>
        <taxon>core chlorophytes</taxon>
        <taxon>Chlorophyceae</taxon>
        <taxon>CS clade</taxon>
        <taxon>Chlamydomonadales</taxon>
        <taxon>Haematococcaceae</taxon>
        <taxon>Haematococcus</taxon>
    </lineage>
</organism>
<evidence type="ECO:0000313" key="4">
    <source>
        <dbReference type="Proteomes" id="UP000485058"/>
    </source>
</evidence>
<evidence type="ECO:0000313" key="3">
    <source>
        <dbReference type="EMBL" id="GFH16947.1"/>
    </source>
</evidence>
<keyword evidence="1" id="KW-0812">Transmembrane</keyword>